<dbReference type="EC" id="2.7.1.71" evidence="20"/>
<dbReference type="UniPathway" id="UPA00053">
    <property type="reaction ID" value="UER00085"/>
</dbReference>
<feature type="binding site" evidence="21">
    <location>
        <position position="482"/>
    </location>
    <ligand>
        <name>Zn(2+)</name>
        <dbReference type="ChEBI" id="CHEBI:29105"/>
    </ligand>
</feature>
<comment type="subcellular location">
    <subcellularLocation>
        <location evidence="21">Cytoplasm</location>
    </subcellularLocation>
</comment>
<dbReference type="Pfam" id="PF24621">
    <property type="entry name" value="DHQS_C"/>
    <property type="match status" value="1"/>
</dbReference>
<gene>
    <name evidence="21" type="primary">aroB</name>
    <name evidence="20" type="synonym">aroK</name>
    <name evidence="25" type="ORF">BJY26_002922</name>
</gene>
<dbReference type="InterPro" id="IPR050071">
    <property type="entry name" value="Dehydroquinate_synthase"/>
</dbReference>
<feature type="binding site" evidence="21">
    <location>
        <position position="402"/>
    </location>
    <ligand>
        <name>Zn(2+)</name>
        <dbReference type="ChEBI" id="CHEBI:29105"/>
    </ligand>
</feature>
<keyword evidence="16 21" id="KW-0456">Lyase</keyword>
<keyword evidence="9 21" id="KW-0479">Metal-binding</keyword>
<accession>A0A7Z0IIQ0</accession>
<dbReference type="NCBIfam" id="TIGR01357">
    <property type="entry name" value="aroB"/>
    <property type="match status" value="1"/>
</dbReference>
<comment type="similarity">
    <text evidence="20">Belongs to the shikimate kinase family.</text>
</comment>
<evidence type="ECO:0000256" key="14">
    <source>
        <dbReference type="ARBA" id="ARBA00023027"/>
    </source>
</evidence>
<dbReference type="GO" id="GO:0005524">
    <property type="term" value="F:ATP binding"/>
    <property type="evidence" value="ECO:0007669"/>
    <property type="project" value="UniProtKB-UniRule"/>
</dbReference>
<dbReference type="AlphaFoldDB" id="A0A7Z0IIQ0"/>
<evidence type="ECO:0000256" key="22">
    <source>
        <dbReference type="SAM" id="MobiDB-lite"/>
    </source>
</evidence>
<dbReference type="Gene3D" id="1.20.1090.10">
    <property type="entry name" value="Dehydroquinate synthase-like - alpha domain"/>
    <property type="match status" value="1"/>
</dbReference>
<evidence type="ECO:0000256" key="1">
    <source>
        <dbReference type="ARBA" id="ARBA00001393"/>
    </source>
</evidence>
<comment type="cofactor">
    <cofactor evidence="21">
        <name>Co(2+)</name>
        <dbReference type="ChEBI" id="CHEBI:48828"/>
    </cofactor>
    <cofactor evidence="21">
        <name>Zn(2+)</name>
        <dbReference type="ChEBI" id="CHEBI:29105"/>
    </cofactor>
    <text evidence="21">Binds 1 divalent metal cation per subunit. Can use either Co(2+) or Zn(2+).</text>
</comment>
<comment type="catalytic activity">
    <reaction evidence="19 20">
        <text>shikimate + ATP = 3-phosphoshikimate + ADP + H(+)</text>
        <dbReference type="Rhea" id="RHEA:13121"/>
        <dbReference type="ChEBI" id="CHEBI:15378"/>
        <dbReference type="ChEBI" id="CHEBI:30616"/>
        <dbReference type="ChEBI" id="CHEBI:36208"/>
        <dbReference type="ChEBI" id="CHEBI:145989"/>
        <dbReference type="ChEBI" id="CHEBI:456216"/>
        <dbReference type="EC" id="2.7.1.71"/>
    </reaction>
</comment>
<keyword evidence="18 21" id="KW-0170">Cobalt</keyword>
<comment type="cofactor">
    <cofactor evidence="20">
        <name>Mg(2+)</name>
        <dbReference type="ChEBI" id="CHEBI:18420"/>
    </cofactor>
    <text evidence="20">Binds 1 Mg(2+) ion per subunit.</text>
</comment>
<dbReference type="GO" id="GO:0008652">
    <property type="term" value="P:amino acid biosynthetic process"/>
    <property type="evidence" value="ECO:0007669"/>
    <property type="project" value="UniProtKB-KW"/>
</dbReference>
<evidence type="ECO:0000256" key="6">
    <source>
        <dbReference type="ARBA" id="ARBA00022490"/>
    </source>
</evidence>
<organism evidence="25 26">
    <name type="scientific">Spelaeicoccus albus</name>
    <dbReference type="NCBI Taxonomy" id="1280376"/>
    <lineage>
        <taxon>Bacteria</taxon>
        <taxon>Bacillati</taxon>
        <taxon>Actinomycetota</taxon>
        <taxon>Actinomycetes</taxon>
        <taxon>Micrococcales</taxon>
        <taxon>Brevibacteriaceae</taxon>
        <taxon>Spelaeicoccus</taxon>
    </lineage>
</organism>
<dbReference type="InterPro" id="IPR027417">
    <property type="entry name" value="P-loop_NTPase"/>
</dbReference>
<evidence type="ECO:0000256" key="3">
    <source>
        <dbReference type="ARBA" id="ARBA00004661"/>
    </source>
</evidence>
<evidence type="ECO:0000259" key="24">
    <source>
        <dbReference type="Pfam" id="PF24621"/>
    </source>
</evidence>
<feature type="domain" description="3-dehydroquinate synthase C-terminal" evidence="24">
    <location>
        <begin position="399"/>
        <end position="542"/>
    </location>
</feature>
<evidence type="ECO:0000256" key="11">
    <source>
        <dbReference type="ARBA" id="ARBA00022777"/>
    </source>
</evidence>
<dbReference type="GO" id="GO:0009073">
    <property type="term" value="P:aromatic amino acid family biosynthetic process"/>
    <property type="evidence" value="ECO:0007669"/>
    <property type="project" value="UniProtKB-KW"/>
</dbReference>
<keyword evidence="17" id="KW-0511">Multifunctional enzyme</keyword>
<dbReference type="InterPro" id="IPR031322">
    <property type="entry name" value="Shikimate/glucono_kinase"/>
</dbReference>
<comment type="function">
    <text evidence="21">Catalyzes the conversion of 3-deoxy-D-arabino-heptulosonate 7-phosphate (DAHP) to dehydroquinate (DHQ).</text>
</comment>
<feature type="compositionally biased region" description="Polar residues" evidence="22">
    <location>
        <begin position="206"/>
        <end position="220"/>
    </location>
</feature>
<dbReference type="FunFam" id="3.40.50.1970:FF:000012">
    <property type="entry name" value="3-dehydroquinate synthase"/>
    <property type="match status" value="1"/>
</dbReference>
<feature type="binding site" evidence="21">
    <location>
        <position position="369"/>
    </location>
    <ligand>
        <name>NAD(+)</name>
        <dbReference type="ChEBI" id="CHEBI:57540"/>
    </ligand>
</feature>
<dbReference type="InterPro" id="IPR056179">
    <property type="entry name" value="DHQS_C"/>
</dbReference>
<dbReference type="CDD" id="cd08195">
    <property type="entry name" value="DHQS"/>
    <property type="match status" value="1"/>
</dbReference>
<evidence type="ECO:0000256" key="2">
    <source>
        <dbReference type="ARBA" id="ARBA00001911"/>
    </source>
</evidence>
<sequence>MSIPFGPPTRPVPHPPRQKPRPKLPQHVVLVGPPAAGKTTLARLLSETFDVPMYDTDAMIVEDAGPIREIFRRDGEPAFRRIERRAVDSAVRTVAETPGIVSLGGGAVLDAETRAQLTSSGVTVVYITIDAATVAARIKNSSRPLLADGSAETPLEQWTRLAAEREPVYREVADLIVPSSSVSPATVVDRVTAALAAYEERLAGDDSNSIERSSMTSTTRIDVGSTPARPDDYQAIIGTGLLTELPGLLGEACERVLVVYPRALQATGETVREELAGRGYNAIAAEIPDGEEAKLQPVAGFCWTILGQSDFTRSDAIVSVGGGTVTDLAGFVAATWLRGVRVVHIPTTLLAMVDAAVGGKTGINTSEGKNLVGVFHPPAGVLIDLESLRTLPERQLLSGMAEIVKIGFIEDERILELVEDNPLEQIIDPDGPILRELIQRAVAVKARVVGNDLRESGEREILNYGHTLGHAIEYAERYQWPHGAAVSIGMVYVAELARMASGLPDDVVDRHRAILSKLKLPVTYRGDRWPKLLEAMARDKKARGSLLRFVVLDGRTGRTTRLAGPDPAIMQAAFAEIAAEGPRGNLTTVGGLG</sequence>
<evidence type="ECO:0000313" key="25">
    <source>
        <dbReference type="EMBL" id="NYI68616.1"/>
    </source>
</evidence>
<evidence type="ECO:0000256" key="21">
    <source>
        <dbReference type="HAMAP-Rule" id="MF_00110"/>
    </source>
</evidence>
<keyword evidence="14 21" id="KW-0520">NAD</keyword>
<feature type="compositionally biased region" description="Pro residues" evidence="22">
    <location>
        <begin position="1"/>
        <end position="15"/>
    </location>
</feature>
<dbReference type="Pfam" id="PF01202">
    <property type="entry name" value="SKI"/>
    <property type="match status" value="1"/>
</dbReference>
<dbReference type="GO" id="GO:0003856">
    <property type="term" value="F:3-dehydroquinate synthase activity"/>
    <property type="evidence" value="ECO:0007669"/>
    <property type="project" value="UniProtKB-UniRule"/>
</dbReference>
<dbReference type="InterPro" id="IPR000623">
    <property type="entry name" value="Shikimate_kinase/TSH1"/>
</dbReference>
<dbReference type="EC" id="4.2.3.4" evidence="21"/>
<dbReference type="InterPro" id="IPR023000">
    <property type="entry name" value="Shikimate_kinase_CS"/>
</dbReference>
<keyword evidence="11 20" id="KW-0418">Kinase</keyword>
<feature type="binding site" evidence="20">
    <location>
        <position position="105"/>
    </location>
    <ligand>
        <name>substrate</name>
    </ligand>
</feature>
<dbReference type="SUPFAM" id="SSF52540">
    <property type="entry name" value="P-loop containing nucleoside triphosphate hydrolases"/>
    <property type="match status" value="1"/>
</dbReference>
<dbReference type="GO" id="GO:0000287">
    <property type="term" value="F:magnesium ion binding"/>
    <property type="evidence" value="ECO:0007669"/>
    <property type="project" value="UniProtKB-UniRule"/>
</dbReference>
<feature type="region of interest" description="Disordered" evidence="22">
    <location>
        <begin position="1"/>
        <end position="23"/>
    </location>
</feature>
<dbReference type="PANTHER" id="PTHR43622">
    <property type="entry name" value="3-DEHYDROQUINATE SYNTHASE"/>
    <property type="match status" value="1"/>
</dbReference>
<keyword evidence="26" id="KW-1185">Reference proteome</keyword>
<evidence type="ECO:0000256" key="9">
    <source>
        <dbReference type="ARBA" id="ARBA00022723"/>
    </source>
</evidence>
<feature type="binding site" evidence="20">
    <location>
        <position position="80"/>
    </location>
    <ligand>
        <name>substrate</name>
    </ligand>
</feature>
<dbReference type="SUPFAM" id="SSF56796">
    <property type="entry name" value="Dehydroquinate synthase-like"/>
    <property type="match status" value="1"/>
</dbReference>
<evidence type="ECO:0000256" key="4">
    <source>
        <dbReference type="ARBA" id="ARBA00004842"/>
    </source>
</evidence>
<keyword evidence="13 20" id="KW-0067">ATP-binding</keyword>
<evidence type="ECO:0000256" key="7">
    <source>
        <dbReference type="ARBA" id="ARBA00022605"/>
    </source>
</evidence>
<protein>
    <recommendedName>
        <fullName evidence="20 21">Multifunctional fusion protein</fullName>
    </recommendedName>
    <domain>
        <recommendedName>
            <fullName evidence="20">Shikimate kinase</fullName>
            <shortName evidence="20">SK</shortName>
            <ecNumber evidence="20">2.7.1.71</ecNumber>
        </recommendedName>
    </domain>
    <domain>
        <recommendedName>
            <fullName evidence="21">3-dehydroquinate synthase</fullName>
            <shortName evidence="21">DHQS</shortName>
            <ecNumber evidence="21">4.2.3.4</ecNumber>
        </recommendedName>
    </domain>
</protein>
<comment type="caution">
    <text evidence="25">The sequence shown here is derived from an EMBL/GenBank/DDBJ whole genome shotgun (WGS) entry which is preliminary data.</text>
</comment>
<evidence type="ECO:0000256" key="10">
    <source>
        <dbReference type="ARBA" id="ARBA00022741"/>
    </source>
</evidence>
<dbReference type="HAMAP" id="MF_00110">
    <property type="entry name" value="DHQ_synthase"/>
    <property type="match status" value="1"/>
</dbReference>
<evidence type="ECO:0000256" key="15">
    <source>
        <dbReference type="ARBA" id="ARBA00023141"/>
    </source>
</evidence>
<feature type="binding site" evidence="21">
    <location>
        <position position="360"/>
    </location>
    <ligand>
        <name>NAD(+)</name>
        <dbReference type="ChEBI" id="CHEBI:57540"/>
    </ligand>
</feature>
<dbReference type="CDD" id="cd00464">
    <property type="entry name" value="SK"/>
    <property type="match status" value="1"/>
</dbReference>
<feature type="binding site" evidence="20">
    <location>
        <begin position="35"/>
        <end position="40"/>
    </location>
    <ligand>
        <name>ATP</name>
        <dbReference type="ChEBI" id="CHEBI:30616"/>
    </ligand>
</feature>
<evidence type="ECO:0000259" key="23">
    <source>
        <dbReference type="Pfam" id="PF01761"/>
    </source>
</evidence>
<feature type="region of interest" description="Disordered" evidence="22">
    <location>
        <begin position="206"/>
        <end position="226"/>
    </location>
</feature>
<evidence type="ECO:0000256" key="12">
    <source>
        <dbReference type="ARBA" id="ARBA00022833"/>
    </source>
</evidence>
<evidence type="ECO:0000313" key="26">
    <source>
        <dbReference type="Proteomes" id="UP000539111"/>
    </source>
</evidence>
<keyword evidence="6 21" id="KW-0963">Cytoplasm</keyword>
<evidence type="ECO:0000256" key="8">
    <source>
        <dbReference type="ARBA" id="ARBA00022679"/>
    </source>
</evidence>
<keyword evidence="20" id="KW-0460">Magnesium</keyword>
<dbReference type="Gene3D" id="3.40.50.300">
    <property type="entry name" value="P-loop containing nucleotide triphosphate hydrolases"/>
    <property type="match status" value="1"/>
</dbReference>
<feature type="binding site" evidence="21">
    <location>
        <position position="466"/>
    </location>
    <ligand>
        <name>Zn(2+)</name>
        <dbReference type="ChEBI" id="CHEBI:29105"/>
    </ligand>
</feature>
<comment type="function">
    <text evidence="20">Catalyzes the specific phosphorylation of the 3-hydroxyl group of shikimic acid using ATP as a cosubstrate.</text>
</comment>
<comment type="cofactor">
    <cofactor evidence="2 21">
        <name>NAD(+)</name>
        <dbReference type="ChEBI" id="CHEBI:57540"/>
    </cofactor>
</comment>
<dbReference type="GO" id="GO:0009423">
    <property type="term" value="P:chorismate biosynthetic process"/>
    <property type="evidence" value="ECO:0007669"/>
    <property type="project" value="UniProtKB-UniRule"/>
</dbReference>
<dbReference type="PANTHER" id="PTHR43622:SF7">
    <property type="entry name" value="3-DEHYDROQUINATE SYNTHASE, CHLOROPLASTIC"/>
    <property type="match status" value="1"/>
</dbReference>
<proteinExistence type="inferred from homology"/>
<feature type="binding site" evidence="20">
    <location>
        <position position="39"/>
    </location>
    <ligand>
        <name>Mg(2+)</name>
        <dbReference type="ChEBI" id="CHEBI:18420"/>
    </ligand>
</feature>
<evidence type="ECO:0000256" key="5">
    <source>
        <dbReference type="ARBA" id="ARBA00005412"/>
    </source>
</evidence>
<keyword evidence="8 20" id="KW-0808">Transferase</keyword>
<comment type="pathway">
    <text evidence="4 20">Metabolic intermediate biosynthesis; chorismate biosynthesis; chorismate from D-erythrose 4-phosphate and phosphoenolpyruvate: step 5/7.</text>
</comment>
<evidence type="ECO:0000256" key="16">
    <source>
        <dbReference type="ARBA" id="ARBA00023239"/>
    </source>
</evidence>
<dbReference type="Gene3D" id="3.40.50.1970">
    <property type="match status" value="1"/>
</dbReference>
<dbReference type="EMBL" id="JACBZP010000001">
    <property type="protein sequence ID" value="NYI68616.1"/>
    <property type="molecule type" value="Genomic_DNA"/>
</dbReference>
<dbReference type="InterPro" id="IPR016037">
    <property type="entry name" value="DHQ_synth_AroB"/>
</dbReference>
<keyword evidence="7 21" id="KW-0028">Amino-acid biosynthesis</keyword>
<comment type="pathway">
    <text evidence="3 21">Metabolic intermediate biosynthesis; chorismate biosynthesis; chorismate from D-erythrose 4-phosphate and phosphoenolpyruvate: step 2/7.</text>
</comment>
<evidence type="ECO:0000256" key="13">
    <source>
        <dbReference type="ARBA" id="ARBA00022840"/>
    </source>
</evidence>
<reference evidence="25 26" key="1">
    <citation type="submission" date="2020-07" db="EMBL/GenBank/DDBJ databases">
        <title>Sequencing the genomes of 1000 actinobacteria strains.</title>
        <authorList>
            <person name="Klenk H.-P."/>
        </authorList>
    </citation>
    <scope>NUCLEOTIDE SEQUENCE [LARGE SCALE GENOMIC DNA]</scope>
    <source>
        <strain evidence="25 26">DSM 26341</strain>
    </source>
</reference>
<keyword evidence="10 21" id="KW-0547">Nucleotide-binding</keyword>
<evidence type="ECO:0000256" key="18">
    <source>
        <dbReference type="ARBA" id="ARBA00023285"/>
    </source>
</evidence>
<evidence type="ECO:0000256" key="19">
    <source>
        <dbReference type="ARBA" id="ARBA00048567"/>
    </source>
</evidence>
<dbReference type="GO" id="GO:0005737">
    <property type="term" value="C:cytoplasm"/>
    <property type="evidence" value="ECO:0007669"/>
    <property type="project" value="UniProtKB-SubCell"/>
</dbReference>
<dbReference type="PROSITE" id="PS01128">
    <property type="entry name" value="SHIKIMATE_KINASE"/>
    <property type="match status" value="1"/>
</dbReference>
<feature type="binding site" evidence="20">
    <location>
        <position position="165"/>
    </location>
    <ligand>
        <name>substrate</name>
    </ligand>
</feature>
<comment type="subunit">
    <text evidence="20">Monomer.</text>
</comment>
<dbReference type="InterPro" id="IPR030960">
    <property type="entry name" value="DHQS/DOIS_N"/>
</dbReference>
<dbReference type="PRINTS" id="PR01100">
    <property type="entry name" value="SHIKIMTKNASE"/>
</dbReference>
<dbReference type="Pfam" id="PF01761">
    <property type="entry name" value="DHQ_synthase"/>
    <property type="match status" value="1"/>
</dbReference>
<comment type="catalytic activity">
    <reaction evidence="1 21">
        <text>7-phospho-2-dehydro-3-deoxy-D-arabino-heptonate = 3-dehydroquinate + phosphate</text>
        <dbReference type="Rhea" id="RHEA:21968"/>
        <dbReference type="ChEBI" id="CHEBI:32364"/>
        <dbReference type="ChEBI" id="CHEBI:43474"/>
        <dbReference type="ChEBI" id="CHEBI:58394"/>
        <dbReference type="EC" id="4.2.3.4"/>
    </reaction>
</comment>
<keyword evidence="12 21" id="KW-0862">Zinc</keyword>
<dbReference type="Proteomes" id="UP000539111">
    <property type="component" value="Unassembled WGS sequence"/>
</dbReference>
<feature type="binding site" evidence="20">
    <location>
        <position position="143"/>
    </location>
    <ligand>
        <name>ATP</name>
        <dbReference type="ChEBI" id="CHEBI:30616"/>
    </ligand>
</feature>
<feature type="binding site" evidence="21">
    <location>
        <begin position="289"/>
        <end position="294"/>
    </location>
    <ligand>
        <name>NAD(+)</name>
        <dbReference type="ChEBI" id="CHEBI:57540"/>
    </ligand>
</feature>
<dbReference type="GO" id="GO:0004765">
    <property type="term" value="F:shikimate kinase activity"/>
    <property type="evidence" value="ECO:0007669"/>
    <property type="project" value="UniProtKB-UniRule"/>
</dbReference>
<comment type="caution">
    <text evidence="21">Lacks conserved residue(s) required for the propagation of feature annotation.</text>
</comment>
<feature type="domain" description="3-dehydroquinate synthase N-terminal" evidence="23">
    <location>
        <begin position="286"/>
        <end position="396"/>
    </location>
</feature>
<name>A0A7Z0IIQ0_9MICO</name>
<feature type="binding site" evidence="20">
    <location>
        <position position="57"/>
    </location>
    <ligand>
        <name>substrate</name>
    </ligand>
</feature>
<evidence type="ECO:0000256" key="17">
    <source>
        <dbReference type="ARBA" id="ARBA00023268"/>
    </source>
</evidence>
<comment type="similarity">
    <text evidence="5 21">Belongs to the sugar phosphate cyclases superfamily. Dehydroquinate synthase family.</text>
</comment>
<dbReference type="HAMAP" id="MF_00109">
    <property type="entry name" value="Shikimate_kinase"/>
    <property type="match status" value="1"/>
</dbReference>
<evidence type="ECO:0000256" key="20">
    <source>
        <dbReference type="HAMAP-Rule" id="MF_00109"/>
    </source>
</evidence>
<feature type="binding site" evidence="21">
    <location>
        <begin position="347"/>
        <end position="348"/>
    </location>
    <ligand>
        <name>NAD(+)</name>
        <dbReference type="ChEBI" id="CHEBI:57540"/>
    </ligand>
</feature>
<keyword evidence="15 21" id="KW-0057">Aromatic amino acid biosynthesis</keyword>